<accession>A0A1V8SYT6</accession>
<feature type="signal peptide" evidence="2">
    <location>
        <begin position="1"/>
        <end position="22"/>
    </location>
</feature>
<dbReference type="Proteomes" id="UP000192596">
    <property type="component" value="Unassembled WGS sequence"/>
</dbReference>
<gene>
    <name evidence="3" type="ORF">B0A48_10947</name>
</gene>
<evidence type="ECO:0000256" key="2">
    <source>
        <dbReference type="SAM" id="SignalP"/>
    </source>
</evidence>
<dbReference type="PANTHER" id="PTHR45648:SF22">
    <property type="entry name" value="GDSL LIPASE_ACYLHYDROLASE FAMILY PROTEIN (AFU_ORTHOLOGUE AFUA_4G14700)"/>
    <property type="match status" value="1"/>
</dbReference>
<dbReference type="Gene3D" id="3.40.50.1110">
    <property type="entry name" value="SGNH hydrolase"/>
    <property type="match status" value="1"/>
</dbReference>
<protein>
    <recommendedName>
        <fullName evidence="5">SGNH hydrolase-type esterase domain-containing protein</fullName>
    </recommendedName>
</protein>
<dbReference type="InterPro" id="IPR051058">
    <property type="entry name" value="GDSL_Est/Lipase"/>
</dbReference>
<dbReference type="PANTHER" id="PTHR45648">
    <property type="entry name" value="GDSL LIPASE/ACYLHYDROLASE FAMILY PROTEIN (AFU_ORTHOLOGUE AFUA_4G14700)"/>
    <property type="match status" value="1"/>
</dbReference>
<name>A0A1V8SYT6_9PEZI</name>
<keyword evidence="2" id="KW-0732">Signal</keyword>
<dbReference type="AlphaFoldDB" id="A0A1V8SYT6"/>
<evidence type="ECO:0008006" key="5">
    <source>
        <dbReference type="Google" id="ProtNLM"/>
    </source>
</evidence>
<dbReference type="EMBL" id="NAJO01000022">
    <property type="protein sequence ID" value="OQO04336.1"/>
    <property type="molecule type" value="Genomic_DNA"/>
</dbReference>
<proteinExistence type="predicted"/>
<dbReference type="OrthoDB" id="1600564at2759"/>
<evidence type="ECO:0000256" key="1">
    <source>
        <dbReference type="ARBA" id="ARBA00022801"/>
    </source>
</evidence>
<reference evidence="4" key="1">
    <citation type="submission" date="2017-03" db="EMBL/GenBank/DDBJ databases">
        <title>Genomes of endolithic fungi from Antarctica.</title>
        <authorList>
            <person name="Coleine C."/>
            <person name="Masonjones S."/>
            <person name="Stajich J.E."/>
        </authorList>
    </citation>
    <scope>NUCLEOTIDE SEQUENCE [LARGE SCALE GENOMIC DNA]</scope>
    <source>
        <strain evidence="4">CCFEE 5527</strain>
    </source>
</reference>
<evidence type="ECO:0000313" key="4">
    <source>
        <dbReference type="Proteomes" id="UP000192596"/>
    </source>
</evidence>
<evidence type="ECO:0000313" key="3">
    <source>
        <dbReference type="EMBL" id="OQO04336.1"/>
    </source>
</evidence>
<dbReference type="InterPro" id="IPR036514">
    <property type="entry name" value="SGNH_hydro_sf"/>
</dbReference>
<sequence length="333" mass="36642">MLHITFVRLFAAFLALSPPSIAAPTAASKRSSYAFDHIVAFGDELSDNGNGSYAHGITGDPANVYGFGTWTNGPVAVQYLAGLLNMPLFDYAFGGCCGGGSFGATINNTYTESPADFNGQPVTSIHDQIFLNFTNPTPLTIKTSMGFIWTGQNDLSKHTDAFWEGDPQNAEFAHQISDRIRYNAEHLIDQGAPFVLVANIYPKHLAPVTRTYLCPNEGCVPTWGNIITSANTAIKNALTGSQYSSQFIYHDTFAFMVDVMNNKDSYGLTQSLKYYCDGSSTDPNQHWDQCIAGDYVWEGAESFYWMNYIQPTRHVHNLIAEDMKKAIDAHFAA</sequence>
<organism evidence="3 4">
    <name type="scientific">Cryoendolithus antarcticus</name>
    <dbReference type="NCBI Taxonomy" id="1507870"/>
    <lineage>
        <taxon>Eukaryota</taxon>
        <taxon>Fungi</taxon>
        <taxon>Dikarya</taxon>
        <taxon>Ascomycota</taxon>
        <taxon>Pezizomycotina</taxon>
        <taxon>Dothideomycetes</taxon>
        <taxon>Dothideomycetidae</taxon>
        <taxon>Cladosporiales</taxon>
        <taxon>Cladosporiaceae</taxon>
        <taxon>Cryoendolithus</taxon>
    </lineage>
</organism>
<feature type="chain" id="PRO_5012438506" description="SGNH hydrolase-type esterase domain-containing protein" evidence="2">
    <location>
        <begin position="23"/>
        <end position="333"/>
    </location>
</feature>
<keyword evidence="1" id="KW-0378">Hydrolase</keyword>
<dbReference type="InParanoid" id="A0A1V8SYT6"/>
<keyword evidence="4" id="KW-1185">Reference proteome</keyword>
<dbReference type="GO" id="GO:0016787">
    <property type="term" value="F:hydrolase activity"/>
    <property type="evidence" value="ECO:0007669"/>
    <property type="project" value="UniProtKB-KW"/>
</dbReference>
<comment type="caution">
    <text evidence="3">The sequence shown here is derived from an EMBL/GenBank/DDBJ whole genome shotgun (WGS) entry which is preliminary data.</text>
</comment>
<dbReference type="STRING" id="1507870.A0A1V8SYT6"/>